<keyword evidence="2" id="KW-1185">Reference proteome</keyword>
<dbReference type="AlphaFoldDB" id="A0A1D2MZN9"/>
<organism evidence="1 2">
    <name type="scientific">Orchesella cincta</name>
    <name type="common">Springtail</name>
    <name type="synonym">Podura cincta</name>
    <dbReference type="NCBI Taxonomy" id="48709"/>
    <lineage>
        <taxon>Eukaryota</taxon>
        <taxon>Metazoa</taxon>
        <taxon>Ecdysozoa</taxon>
        <taxon>Arthropoda</taxon>
        <taxon>Hexapoda</taxon>
        <taxon>Collembola</taxon>
        <taxon>Entomobryomorpha</taxon>
        <taxon>Entomobryoidea</taxon>
        <taxon>Orchesellidae</taxon>
        <taxon>Orchesellinae</taxon>
        <taxon>Orchesella</taxon>
    </lineage>
</organism>
<evidence type="ECO:0000313" key="1">
    <source>
        <dbReference type="EMBL" id="ODM98507.1"/>
    </source>
</evidence>
<sequence length="137" mass="15777">MDHILALVTAGAFFSAIFLFKKVIKLVFVVKNLLQVFELLHWAMETDYTPVGNLRRRLIITVKLLFSELFGSESDYHEEKESSYNAFEIQEHCHAVEICDDPPQPQEETIAEQTSIGRRTTRRVVNARLQLHAFGRG</sequence>
<reference evidence="1 2" key="1">
    <citation type="journal article" date="2016" name="Genome Biol. Evol.">
        <title>Gene Family Evolution Reflects Adaptation to Soil Environmental Stressors in the Genome of the Collembolan Orchesella cincta.</title>
        <authorList>
            <person name="Faddeeva-Vakhrusheva A."/>
            <person name="Derks M.F."/>
            <person name="Anvar S.Y."/>
            <person name="Agamennone V."/>
            <person name="Suring W."/>
            <person name="Smit S."/>
            <person name="van Straalen N.M."/>
            <person name="Roelofs D."/>
        </authorList>
    </citation>
    <scope>NUCLEOTIDE SEQUENCE [LARGE SCALE GENOMIC DNA]</scope>
    <source>
        <tissue evidence="1">Mixed pool</tissue>
    </source>
</reference>
<protein>
    <submittedName>
        <fullName evidence="1">Uncharacterized protein</fullName>
    </submittedName>
</protein>
<dbReference type="Proteomes" id="UP000094527">
    <property type="component" value="Unassembled WGS sequence"/>
</dbReference>
<name>A0A1D2MZN9_ORCCI</name>
<accession>A0A1D2MZN9</accession>
<comment type="caution">
    <text evidence="1">The sequence shown here is derived from an EMBL/GenBank/DDBJ whole genome shotgun (WGS) entry which is preliminary data.</text>
</comment>
<gene>
    <name evidence="1" type="ORF">Ocin01_08164</name>
</gene>
<evidence type="ECO:0000313" key="2">
    <source>
        <dbReference type="Proteomes" id="UP000094527"/>
    </source>
</evidence>
<dbReference type="EMBL" id="LJIJ01000347">
    <property type="protein sequence ID" value="ODM98507.1"/>
    <property type="molecule type" value="Genomic_DNA"/>
</dbReference>
<proteinExistence type="predicted"/>